<dbReference type="EMBL" id="BLAE01000033">
    <property type="protein sequence ID" value="GES11933.1"/>
    <property type="molecule type" value="Genomic_DNA"/>
</dbReference>
<name>A0A5M3WZQ5_9ACTN</name>
<accession>A0A5M3WZQ5</accession>
<dbReference type="OrthoDB" id="5197894at2"/>
<gene>
    <name evidence="1" type="ORF">Amac_055300</name>
</gene>
<dbReference type="Proteomes" id="UP000331127">
    <property type="component" value="Unassembled WGS sequence"/>
</dbReference>
<sequence>MRIELHIEHLVLDGVAPADTASFRRALEAELTRVLAEAGAEALSGPDLGRLGSEPAGRAPRVELPLAPGATADQVGTGVADALGRAVLGEVSR</sequence>
<keyword evidence="2" id="KW-1185">Reference proteome</keyword>
<evidence type="ECO:0000313" key="2">
    <source>
        <dbReference type="Proteomes" id="UP000331127"/>
    </source>
</evidence>
<comment type="caution">
    <text evidence="1">The sequence shown here is derived from an EMBL/GenBank/DDBJ whole genome shotgun (WGS) entry which is preliminary data.</text>
</comment>
<dbReference type="AlphaFoldDB" id="A0A5M3WZQ5"/>
<evidence type="ECO:0000313" key="1">
    <source>
        <dbReference type="EMBL" id="GES11933.1"/>
    </source>
</evidence>
<dbReference type="RefSeq" id="WP_155357277.1">
    <property type="nucleotide sequence ID" value="NZ_BAAAHL010000038.1"/>
</dbReference>
<protein>
    <submittedName>
        <fullName evidence="1">Uncharacterized protein</fullName>
    </submittedName>
</protein>
<proteinExistence type="predicted"/>
<reference evidence="1 2" key="1">
    <citation type="submission" date="2019-10" db="EMBL/GenBank/DDBJ databases">
        <title>Whole genome shotgun sequence of Acrocarpospora macrocephala NBRC 16266.</title>
        <authorList>
            <person name="Ichikawa N."/>
            <person name="Kimura A."/>
            <person name="Kitahashi Y."/>
            <person name="Komaki H."/>
            <person name="Oguchi A."/>
        </authorList>
    </citation>
    <scope>NUCLEOTIDE SEQUENCE [LARGE SCALE GENOMIC DNA]</scope>
    <source>
        <strain evidence="1 2">NBRC 16266</strain>
    </source>
</reference>
<organism evidence="1 2">
    <name type="scientific">Acrocarpospora macrocephala</name>
    <dbReference type="NCBI Taxonomy" id="150177"/>
    <lineage>
        <taxon>Bacteria</taxon>
        <taxon>Bacillati</taxon>
        <taxon>Actinomycetota</taxon>
        <taxon>Actinomycetes</taxon>
        <taxon>Streptosporangiales</taxon>
        <taxon>Streptosporangiaceae</taxon>
        <taxon>Acrocarpospora</taxon>
    </lineage>
</organism>